<dbReference type="InterPro" id="IPR023213">
    <property type="entry name" value="CAT-like_dom_sf"/>
</dbReference>
<reference evidence="1" key="2">
    <citation type="submission" date="2021-12" db="EMBL/GenBank/DDBJ databases">
        <title>Resequencing data analysis of finger millet.</title>
        <authorList>
            <person name="Hatakeyama M."/>
            <person name="Aluri S."/>
            <person name="Balachadran M.T."/>
            <person name="Sivarajan S.R."/>
            <person name="Poveda L."/>
            <person name="Shimizu-Inatsugi R."/>
            <person name="Schlapbach R."/>
            <person name="Sreeman S.M."/>
            <person name="Shimizu K.K."/>
        </authorList>
    </citation>
    <scope>NUCLEOTIDE SEQUENCE</scope>
</reference>
<accession>A0AAV5FR68</accession>
<name>A0AAV5FR68_ELECO</name>
<dbReference type="AlphaFoldDB" id="A0AAV5FR68"/>
<evidence type="ECO:0000313" key="1">
    <source>
        <dbReference type="EMBL" id="GJN36766.1"/>
    </source>
</evidence>
<proteinExistence type="predicted"/>
<organism evidence="1 2">
    <name type="scientific">Eleusine coracana subsp. coracana</name>
    <dbReference type="NCBI Taxonomy" id="191504"/>
    <lineage>
        <taxon>Eukaryota</taxon>
        <taxon>Viridiplantae</taxon>
        <taxon>Streptophyta</taxon>
        <taxon>Embryophyta</taxon>
        <taxon>Tracheophyta</taxon>
        <taxon>Spermatophyta</taxon>
        <taxon>Magnoliopsida</taxon>
        <taxon>Liliopsida</taxon>
        <taxon>Poales</taxon>
        <taxon>Poaceae</taxon>
        <taxon>PACMAD clade</taxon>
        <taxon>Chloridoideae</taxon>
        <taxon>Cynodonteae</taxon>
        <taxon>Eleusininae</taxon>
        <taxon>Eleusine</taxon>
    </lineage>
</organism>
<dbReference type="Gene3D" id="3.30.559.10">
    <property type="entry name" value="Chloramphenicol acetyltransferase-like domain"/>
    <property type="match status" value="1"/>
</dbReference>
<comment type="caution">
    <text evidence="1">The sequence shown here is derived from an EMBL/GenBank/DDBJ whole genome shotgun (WGS) entry which is preliminary data.</text>
</comment>
<protein>
    <submittedName>
        <fullName evidence="1">Uncharacterized protein</fullName>
    </submittedName>
</protein>
<keyword evidence="2" id="KW-1185">Reference proteome</keyword>
<sequence>MVNSGVRVGQLFPLMVKRLKDSLGTAFVLYQPLAGRLAYVAEIGDIILDWTEQVGVAFVESSPDTWAWSVLPETRCRTFRYCWDWYRRWTHGGRRRTGKEGLAPSPDWV</sequence>
<reference evidence="1" key="1">
    <citation type="journal article" date="2018" name="DNA Res.">
        <title>Multiple hybrid de novo genome assembly of finger millet, an orphan allotetraploid crop.</title>
        <authorList>
            <person name="Hatakeyama M."/>
            <person name="Aluri S."/>
            <person name="Balachadran M.T."/>
            <person name="Sivarajan S.R."/>
            <person name="Patrignani A."/>
            <person name="Gruter S."/>
            <person name="Poveda L."/>
            <person name="Shimizu-Inatsugi R."/>
            <person name="Baeten J."/>
            <person name="Francoijs K.J."/>
            <person name="Nataraja K.N."/>
            <person name="Reddy Y.A.N."/>
            <person name="Phadnis S."/>
            <person name="Ravikumar R.L."/>
            <person name="Schlapbach R."/>
            <person name="Sreeman S.M."/>
            <person name="Shimizu K.K."/>
        </authorList>
    </citation>
    <scope>NUCLEOTIDE SEQUENCE</scope>
</reference>
<dbReference type="GO" id="GO:0016747">
    <property type="term" value="F:acyltransferase activity, transferring groups other than amino-acyl groups"/>
    <property type="evidence" value="ECO:0007669"/>
    <property type="project" value="UniProtKB-ARBA"/>
</dbReference>
<gene>
    <name evidence="1" type="primary">gb25661</name>
    <name evidence="1" type="ORF">PR202_gb25661</name>
</gene>
<evidence type="ECO:0000313" key="2">
    <source>
        <dbReference type="Proteomes" id="UP001054889"/>
    </source>
</evidence>
<dbReference type="EMBL" id="BQKI01000090">
    <property type="protein sequence ID" value="GJN36766.1"/>
    <property type="molecule type" value="Genomic_DNA"/>
</dbReference>
<dbReference type="Proteomes" id="UP001054889">
    <property type="component" value="Unassembled WGS sequence"/>
</dbReference>